<feature type="compositionally biased region" description="Polar residues" evidence="1">
    <location>
        <begin position="138"/>
        <end position="160"/>
    </location>
</feature>
<dbReference type="Gene3D" id="3.30.750.140">
    <property type="match status" value="1"/>
</dbReference>
<protein>
    <recommendedName>
        <fullName evidence="2">Flagellar hook-length control protein-like C-terminal domain-containing protein</fullName>
    </recommendedName>
</protein>
<feature type="region of interest" description="Disordered" evidence="1">
    <location>
        <begin position="138"/>
        <end position="192"/>
    </location>
</feature>
<evidence type="ECO:0000313" key="3">
    <source>
        <dbReference type="EMBL" id="KEO60157.1"/>
    </source>
</evidence>
<reference evidence="3 4" key="1">
    <citation type="journal article" date="2015" name="Antonie Van Leeuwenhoek">
        <title>Thioclava indica sp. nov., isolated from surface seawater of the Indian Ocean.</title>
        <authorList>
            <person name="Liu Y."/>
            <person name="Lai Q."/>
            <person name="Du J."/>
            <person name="Xu H."/>
            <person name="Jiang L."/>
            <person name="Shao Z."/>
        </authorList>
    </citation>
    <scope>NUCLEOTIDE SEQUENCE [LARGE SCALE GENOMIC DNA]</scope>
    <source>
        <strain evidence="3 4">DT23-4</strain>
    </source>
</reference>
<dbReference type="EMBL" id="AUNB01000022">
    <property type="protein sequence ID" value="KEO60157.1"/>
    <property type="molecule type" value="Genomic_DNA"/>
</dbReference>
<feature type="domain" description="Flagellar hook-length control protein-like C-terminal" evidence="2">
    <location>
        <begin position="78"/>
        <end position="146"/>
    </location>
</feature>
<evidence type="ECO:0000313" key="4">
    <source>
        <dbReference type="Proteomes" id="UP000027471"/>
    </source>
</evidence>
<evidence type="ECO:0000259" key="2">
    <source>
        <dbReference type="Pfam" id="PF02120"/>
    </source>
</evidence>
<dbReference type="InterPro" id="IPR038610">
    <property type="entry name" value="FliK-like_C_sf"/>
</dbReference>
<evidence type="ECO:0000256" key="1">
    <source>
        <dbReference type="SAM" id="MobiDB-lite"/>
    </source>
</evidence>
<comment type="caution">
    <text evidence="3">The sequence shown here is derived from an EMBL/GenBank/DDBJ whole genome shotgun (WGS) entry which is preliminary data.</text>
</comment>
<gene>
    <name evidence="3" type="ORF">DT23_14260</name>
</gene>
<accession>A0A074KF53</accession>
<keyword evidence="4" id="KW-1185">Reference proteome</keyword>
<dbReference type="AlphaFoldDB" id="A0A074KF53"/>
<dbReference type="eggNOG" id="COG3144">
    <property type="taxonomic scope" value="Bacteria"/>
</dbReference>
<organism evidence="3 4">
    <name type="scientific">Thioclava indica</name>
    <dbReference type="NCBI Taxonomy" id="1353528"/>
    <lineage>
        <taxon>Bacteria</taxon>
        <taxon>Pseudomonadati</taxon>
        <taxon>Pseudomonadota</taxon>
        <taxon>Alphaproteobacteria</taxon>
        <taxon>Rhodobacterales</taxon>
        <taxon>Paracoccaceae</taxon>
        <taxon>Thioclava</taxon>
    </lineage>
</organism>
<sequence length="192" mass="20321">MLYSNPQAALNLAARIQNDEAGFDPGDDISTDAAVAAHASTAARSEALGNIGSTAATIAQSVSRQIATTVVQMADQPVEIALSPEELGKVRLVLHASEHGMVVTVQAERPETLDLMRRNIGMLATDMRDLGYSELSFSFSDHPQQHSGQAGSDTTAQSLNRDGHRNLETAAPILTPPKTPHDANASGLDLRI</sequence>
<proteinExistence type="predicted"/>
<name>A0A074KF53_9RHOB</name>
<dbReference type="InterPro" id="IPR021136">
    <property type="entry name" value="Flagellar_hook_control-like_C"/>
</dbReference>
<dbReference type="Pfam" id="PF02120">
    <property type="entry name" value="Flg_hook"/>
    <property type="match status" value="1"/>
</dbReference>
<dbReference type="STRING" id="1353528.DT23_14260"/>
<dbReference type="CDD" id="cd17470">
    <property type="entry name" value="T3SS_Flik_C"/>
    <property type="match status" value="1"/>
</dbReference>
<dbReference type="Proteomes" id="UP000027471">
    <property type="component" value="Unassembled WGS sequence"/>
</dbReference>